<dbReference type="InterPro" id="IPR027267">
    <property type="entry name" value="AH/BAR_dom_sf"/>
</dbReference>
<dbReference type="InterPro" id="IPR043453">
    <property type="entry name" value="Slm1_PH"/>
</dbReference>
<dbReference type="AlphaFoldDB" id="A0A9Q3DTK0"/>
<proteinExistence type="predicted"/>
<sequence>MNGILRSSPTIKKKGSGSVDHAEQLHQKEIDILVDRFSEYKSITKGLISYYDDIAKLENHTASELQRIGGHLPVPLREGNQFLPQGGWQSILSDTRDRTRQIAEHHATFAHNITSTTIHTLNHVKADIKSFTQELENEPRKLAIEVGNHRAESTRKICHLSQGIANSKSNPQTLTAKDDPVLLHRQVEAQLKEQLNHENSLTKMIIEYQKKAAELEKRLITDIQIAAKEFESARMAKLDADSKEWQAIHSEITTLDPQLEWDEYAKRSGHIIPEDAPTRDPAKITFPGQDDETTRPVKDGLLERKKRFTKHYKEAYYVLTPSGFLHEHKSSDPVKHAEPELSIFLPNCILGPPAPEGAKTFKWHVEGKKNTSSGHRTGSLFKMKNTLHIGKKDIAFSFKARSHAEMTHWWELMQHPAKASYTAATLKSSLPSETVTRKDGEITEDELGGSSDEEESAHSPDELSTAPTTPPFTHRAYAEPTAEVLPVYKGGDYPEAALADLKEKPEMPTRTLAKPSTS</sequence>
<dbReference type="Pfam" id="PF20400">
    <property type="entry name" value="BAR_4"/>
    <property type="match status" value="1"/>
</dbReference>
<dbReference type="PANTHER" id="PTHR31941">
    <property type="entry name" value="CYTOSKELETAL SIGNALING PROTEIN SLM1"/>
    <property type="match status" value="1"/>
</dbReference>
<feature type="domain" description="PH" evidence="3">
    <location>
        <begin position="295"/>
        <end position="418"/>
    </location>
</feature>
<accession>A0A9Q3DTK0</accession>
<feature type="region of interest" description="Disordered" evidence="2">
    <location>
        <begin position="271"/>
        <end position="296"/>
    </location>
</feature>
<feature type="compositionally biased region" description="Basic and acidic residues" evidence="2">
    <location>
        <begin position="272"/>
        <end position="282"/>
    </location>
</feature>
<keyword evidence="5" id="KW-1185">Reference proteome</keyword>
<evidence type="ECO:0000313" key="4">
    <source>
        <dbReference type="EMBL" id="MBW0507408.1"/>
    </source>
</evidence>
<feature type="compositionally biased region" description="Polar residues" evidence="2">
    <location>
        <begin position="1"/>
        <end position="10"/>
    </location>
</feature>
<evidence type="ECO:0000256" key="2">
    <source>
        <dbReference type="SAM" id="MobiDB-lite"/>
    </source>
</evidence>
<dbReference type="Gene3D" id="1.20.1270.60">
    <property type="entry name" value="Arfaptin homology (AH) domain/BAR domain"/>
    <property type="match status" value="1"/>
</dbReference>
<feature type="region of interest" description="Disordered" evidence="2">
    <location>
        <begin position="424"/>
        <end position="487"/>
    </location>
</feature>
<dbReference type="EMBL" id="AVOT02019686">
    <property type="protein sequence ID" value="MBW0507408.1"/>
    <property type="molecule type" value="Genomic_DNA"/>
</dbReference>
<dbReference type="CDD" id="cd13311">
    <property type="entry name" value="PH_Slm1"/>
    <property type="match status" value="1"/>
</dbReference>
<dbReference type="InterPro" id="IPR046869">
    <property type="entry name" value="SLM1/RGC1-like_PH"/>
</dbReference>
<feature type="region of interest" description="Disordered" evidence="2">
    <location>
        <begin position="1"/>
        <end position="20"/>
    </location>
</feature>
<dbReference type="SUPFAM" id="SSF50729">
    <property type="entry name" value="PH domain-like"/>
    <property type="match status" value="1"/>
</dbReference>
<dbReference type="Proteomes" id="UP000765509">
    <property type="component" value="Unassembled WGS sequence"/>
</dbReference>
<dbReference type="InterPro" id="IPR011993">
    <property type="entry name" value="PH-like_dom_sf"/>
</dbReference>
<gene>
    <name evidence="4" type="ORF">O181_047123</name>
</gene>
<evidence type="ECO:0000256" key="1">
    <source>
        <dbReference type="ARBA" id="ARBA00022553"/>
    </source>
</evidence>
<dbReference type="Gene3D" id="2.30.29.30">
    <property type="entry name" value="Pleckstrin-homology domain (PH domain)/Phosphotyrosine-binding domain (PTB)"/>
    <property type="match status" value="1"/>
</dbReference>
<comment type="caution">
    <text evidence="4">The sequence shown here is derived from an EMBL/GenBank/DDBJ whole genome shotgun (WGS) entry which is preliminary data.</text>
</comment>
<feature type="compositionally biased region" description="Polar residues" evidence="2">
    <location>
        <begin position="424"/>
        <end position="434"/>
    </location>
</feature>
<dbReference type="PANTHER" id="PTHR31941:SF1">
    <property type="entry name" value="CYTOSKELETAL SIGNALING PROTEIN SLM1"/>
    <property type="match status" value="1"/>
</dbReference>
<evidence type="ECO:0000313" key="5">
    <source>
        <dbReference type="Proteomes" id="UP000765509"/>
    </source>
</evidence>
<feature type="compositionally biased region" description="Acidic residues" evidence="2">
    <location>
        <begin position="442"/>
        <end position="455"/>
    </location>
</feature>
<dbReference type="InterPro" id="IPR046868">
    <property type="entry name" value="BAR_4"/>
</dbReference>
<keyword evidence="1" id="KW-0597">Phosphoprotein</keyword>
<dbReference type="OrthoDB" id="5598057at2759"/>
<feature type="region of interest" description="Disordered" evidence="2">
    <location>
        <begin position="499"/>
        <end position="518"/>
    </location>
</feature>
<reference evidence="4" key="1">
    <citation type="submission" date="2021-03" db="EMBL/GenBank/DDBJ databases">
        <title>Draft genome sequence of rust myrtle Austropuccinia psidii MF-1, a brazilian biotype.</title>
        <authorList>
            <person name="Quecine M.C."/>
            <person name="Pachon D.M.R."/>
            <person name="Bonatelli M.L."/>
            <person name="Correr F.H."/>
            <person name="Franceschini L.M."/>
            <person name="Leite T.F."/>
            <person name="Margarido G.R.A."/>
            <person name="Almeida C.A."/>
            <person name="Ferrarezi J.A."/>
            <person name="Labate C.A."/>
        </authorList>
    </citation>
    <scope>NUCLEOTIDE SEQUENCE</scope>
    <source>
        <strain evidence="4">MF-1</strain>
    </source>
</reference>
<evidence type="ECO:0000259" key="3">
    <source>
        <dbReference type="PROSITE" id="PS50003"/>
    </source>
</evidence>
<protein>
    <recommendedName>
        <fullName evidence="3">PH domain-containing protein</fullName>
    </recommendedName>
</protein>
<dbReference type="PROSITE" id="PS50003">
    <property type="entry name" value="PH_DOMAIN"/>
    <property type="match status" value="1"/>
</dbReference>
<dbReference type="SMART" id="SM00233">
    <property type="entry name" value="PH"/>
    <property type="match status" value="1"/>
</dbReference>
<dbReference type="InterPro" id="IPR001849">
    <property type="entry name" value="PH_domain"/>
</dbReference>
<dbReference type="Pfam" id="PF20399">
    <property type="entry name" value="PH_20"/>
    <property type="match status" value="1"/>
</dbReference>
<name>A0A9Q3DTK0_9BASI</name>
<organism evidence="4 5">
    <name type="scientific">Austropuccinia psidii MF-1</name>
    <dbReference type="NCBI Taxonomy" id="1389203"/>
    <lineage>
        <taxon>Eukaryota</taxon>
        <taxon>Fungi</taxon>
        <taxon>Dikarya</taxon>
        <taxon>Basidiomycota</taxon>
        <taxon>Pucciniomycotina</taxon>
        <taxon>Pucciniomycetes</taxon>
        <taxon>Pucciniales</taxon>
        <taxon>Sphaerophragmiaceae</taxon>
        <taxon>Austropuccinia</taxon>
    </lineage>
</organism>
<dbReference type="SUPFAM" id="SSF103657">
    <property type="entry name" value="BAR/IMD domain-like"/>
    <property type="match status" value="1"/>
</dbReference>